<evidence type="ECO:0000256" key="1">
    <source>
        <dbReference type="SAM" id="MobiDB-lite"/>
    </source>
</evidence>
<organism evidence="3">
    <name type="scientific">Fagus sylvatica</name>
    <name type="common">Beechnut</name>
    <dbReference type="NCBI Taxonomy" id="28930"/>
    <lineage>
        <taxon>Eukaryota</taxon>
        <taxon>Viridiplantae</taxon>
        <taxon>Streptophyta</taxon>
        <taxon>Embryophyta</taxon>
        <taxon>Tracheophyta</taxon>
        <taxon>Spermatophyta</taxon>
        <taxon>Magnoliopsida</taxon>
        <taxon>eudicotyledons</taxon>
        <taxon>Gunneridae</taxon>
        <taxon>Pentapetalae</taxon>
        <taxon>rosids</taxon>
        <taxon>fabids</taxon>
        <taxon>Fagales</taxon>
        <taxon>Fagaceae</taxon>
        <taxon>Fagus</taxon>
    </lineage>
</organism>
<keyword evidence="2" id="KW-0472">Membrane</keyword>
<proteinExistence type="predicted"/>
<reference evidence="3" key="1">
    <citation type="submission" date="2018-02" db="EMBL/GenBank/DDBJ databases">
        <authorList>
            <person name="Cohen D.B."/>
            <person name="Kent A.D."/>
        </authorList>
    </citation>
    <scope>NUCLEOTIDE SEQUENCE</scope>
</reference>
<feature type="transmembrane region" description="Helical" evidence="2">
    <location>
        <begin position="104"/>
        <end position="123"/>
    </location>
</feature>
<evidence type="ECO:0000256" key="2">
    <source>
        <dbReference type="SAM" id="Phobius"/>
    </source>
</evidence>
<keyword evidence="2" id="KW-0812">Transmembrane</keyword>
<evidence type="ECO:0000313" key="3">
    <source>
        <dbReference type="EMBL" id="SPC96405.1"/>
    </source>
</evidence>
<dbReference type="EMBL" id="OIVN01001668">
    <property type="protein sequence ID" value="SPC96405.1"/>
    <property type="molecule type" value="Genomic_DNA"/>
</dbReference>
<protein>
    <submittedName>
        <fullName evidence="3">Uncharacterized protein</fullName>
    </submittedName>
</protein>
<accession>A0A2N9GAA8</accession>
<name>A0A2N9GAA8_FAGSY</name>
<sequence>MIRGGKRLRESTRGGARSTTAQGQRRRKRLLGEIGAGVVKSRPVVLVARDDSGGGGLRSVLGSWDRGHRLQDGGGAILVAVQGVCCGFWVFLGVWVGFDVGSWGFWFRVGWVLICGFSGYCMLLRIDSQPSTKGNGGFYDGFCLCGDIGRGDCFGGGGTDFVR</sequence>
<gene>
    <name evidence="3" type="ORF">FSB_LOCUS24287</name>
</gene>
<feature type="region of interest" description="Disordered" evidence="1">
    <location>
        <begin position="1"/>
        <end position="25"/>
    </location>
</feature>
<feature type="transmembrane region" description="Helical" evidence="2">
    <location>
        <begin position="76"/>
        <end position="98"/>
    </location>
</feature>
<dbReference type="AlphaFoldDB" id="A0A2N9GAA8"/>
<keyword evidence="2" id="KW-1133">Transmembrane helix</keyword>